<dbReference type="Proteomes" id="UP001066276">
    <property type="component" value="Chromosome 3_1"/>
</dbReference>
<dbReference type="EMBL" id="JANPWB010000005">
    <property type="protein sequence ID" value="KAJ1189285.1"/>
    <property type="molecule type" value="Genomic_DNA"/>
</dbReference>
<feature type="compositionally biased region" description="Basic and acidic residues" evidence="1">
    <location>
        <begin position="222"/>
        <end position="241"/>
    </location>
</feature>
<accession>A0AAV7ULU7</accession>
<feature type="compositionally biased region" description="Basic and acidic residues" evidence="1">
    <location>
        <begin position="149"/>
        <end position="215"/>
    </location>
</feature>
<comment type="caution">
    <text evidence="2">The sequence shown here is derived from an EMBL/GenBank/DDBJ whole genome shotgun (WGS) entry which is preliminary data.</text>
</comment>
<feature type="compositionally biased region" description="Polar residues" evidence="1">
    <location>
        <begin position="1"/>
        <end position="11"/>
    </location>
</feature>
<evidence type="ECO:0000313" key="3">
    <source>
        <dbReference type="Proteomes" id="UP001066276"/>
    </source>
</evidence>
<feature type="region of interest" description="Disordered" evidence="1">
    <location>
        <begin position="1"/>
        <end position="26"/>
    </location>
</feature>
<dbReference type="AlphaFoldDB" id="A0AAV7ULU7"/>
<proteinExistence type="predicted"/>
<keyword evidence="3" id="KW-1185">Reference proteome</keyword>
<gene>
    <name evidence="2" type="ORF">NDU88_006034</name>
</gene>
<reference evidence="2" key="1">
    <citation type="journal article" date="2022" name="bioRxiv">
        <title>Sequencing and chromosome-scale assembly of the giantPleurodeles waltlgenome.</title>
        <authorList>
            <person name="Brown T."/>
            <person name="Elewa A."/>
            <person name="Iarovenko S."/>
            <person name="Subramanian E."/>
            <person name="Araus A.J."/>
            <person name="Petzold A."/>
            <person name="Susuki M."/>
            <person name="Suzuki K.-i.T."/>
            <person name="Hayashi T."/>
            <person name="Toyoda A."/>
            <person name="Oliveira C."/>
            <person name="Osipova E."/>
            <person name="Leigh N.D."/>
            <person name="Simon A."/>
            <person name="Yun M.H."/>
        </authorList>
    </citation>
    <scope>NUCLEOTIDE SEQUENCE</scope>
    <source>
        <strain evidence="2">20211129_DDA</strain>
        <tissue evidence="2">Liver</tissue>
    </source>
</reference>
<organism evidence="2 3">
    <name type="scientific">Pleurodeles waltl</name>
    <name type="common">Iberian ribbed newt</name>
    <dbReference type="NCBI Taxonomy" id="8319"/>
    <lineage>
        <taxon>Eukaryota</taxon>
        <taxon>Metazoa</taxon>
        <taxon>Chordata</taxon>
        <taxon>Craniata</taxon>
        <taxon>Vertebrata</taxon>
        <taxon>Euteleostomi</taxon>
        <taxon>Amphibia</taxon>
        <taxon>Batrachia</taxon>
        <taxon>Caudata</taxon>
        <taxon>Salamandroidea</taxon>
        <taxon>Salamandridae</taxon>
        <taxon>Pleurodelinae</taxon>
        <taxon>Pleurodeles</taxon>
    </lineage>
</organism>
<feature type="region of interest" description="Disordered" evidence="1">
    <location>
        <begin position="130"/>
        <end position="241"/>
    </location>
</feature>
<sequence length="241" mass="28299">MGITLERTNYSMEKPRADRAPPMRGPPLSPLRDSCQEEHLLKSLKGTLEGQEEELRKILWAISEIKETVKAKIDAVAIDVGLFRMDCIKLVPWVMDTEKTIEMLTPVVPDLKTHVKKLFVLAKDTAGSTTVVGTTTRDDTGRCPRGAFKGREAETRGDFRDTEDTRRKETEEREDQRWKVMEEREDQRRKEMEEQEDQRGEEMEEQNEARRKKTEEWEEQEDQRGEEMEEQNEARRKKTEE</sequence>
<name>A0AAV7ULU7_PLEWA</name>
<evidence type="ECO:0000313" key="2">
    <source>
        <dbReference type="EMBL" id="KAJ1189285.1"/>
    </source>
</evidence>
<evidence type="ECO:0000256" key="1">
    <source>
        <dbReference type="SAM" id="MobiDB-lite"/>
    </source>
</evidence>
<protein>
    <submittedName>
        <fullName evidence="2">Uncharacterized protein</fullName>
    </submittedName>
</protein>